<evidence type="ECO:0000313" key="3">
    <source>
        <dbReference type="Proteomes" id="UP000242949"/>
    </source>
</evidence>
<evidence type="ECO:0000259" key="1">
    <source>
        <dbReference type="Pfam" id="PF07238"/>
    </source>
</evidence>
<dbReference type="AlphaFoldDB" id="A0A1G6IF77"/>
<reference evidence="3" key="1">
    <citation type="submission" date="2016-09" db="EMBL/GenBank/DDBJ databases">
        <authorList>
            <person name="Varghese N."/>
            <person name="Submissions S."/>
        </authorList>
    </citation>
    <scope>NUCLEOTIDE SEQUENCE [LARGE SCALE GENOMIC DNA]</scope>
    <source>
        <strain evidence="3">S5</strain>
    </source>
</reference>
<dbReference type="GO" id="GO:0035438">
    <property type="term" value="F:cyclic-di-GMP binding"/>
    <property type="evidence" value="ECO:0007669"/>
    <property type="project" value="InterPro"/>
</dbReference>
<dbReference type="EMBL" id="FMYI01000004">
    <property type="protein sequence ID" value="SDC05207.1"/>
    <property type="molecule type" value="Genomic_DNA"/>
</dbReference>
<organism evidence="2 3">
    <name type="scientific">Pelagirhabdus alkalitolerans</name>
    <dbReference type="NCBI Taxonomy" id="1612202"/>
    <lineage>
        <taxon>Bacteria</taxon>
        <taxon>Bacillati</taxon>
        <taxon>Bacillota</taxon>
        <taxon>Bacilli</taxon>
        <taxon>Bacillales</taxon>
        <taxon>Bacillaceae</taxon>
        <taxon>Pelagirhabdus</taxon>
    </lineage>
</organism>
<evidence type="ECO:0000313" key="2">
    <source>
        <dbReference type="EMBL" id="SDC05207.1"/>
    </source>
</evidence>
<dbReference type="Proteomes" id="UP000242949">
    <property type="component" value="Unassembled WGS sequence"/>
</dbReference>
<dbReference type="RefSeq" id="WP_090794862.1">
    <property type="nucleotide sequence ID" value="NZ_FMYI01000004.1"/>
</dbReference>
<gene>
    <name evidence="2" type="ORF">SAMN05421734_10416</name>
</gene>
<proteinExistence type="predicted"/>
<dbReference type="Pfam" id="PF07238">
    <property type="entry name" value="PilZ"/>
    <property type="match status" value="1"/>
</dbReference>
<dbReference type="STRING" id="1612202.SAMN05421734_10416"/>
<feature type="domain" description="PilZ" evidence="1">
    <location>
        <begin position="40"/>
        <end position="112"/>
    </location>
</feature>
<dbReference type="OrthoDB" id="2354159at2"/>
<accession>A0A1G6IF77</accession>
<name>A0A1G6IF77_9BACI</name>
<keyword evidence="3" id="KW-1185">Reference proteome</keyword>
<dbReference type="InterPro" id="IPR009875">
    <property type="entry name" value="PilZ_domain"/>
</dbReference>
<protein>
    <submittedName>
        <fullName evidence="2">PilZ domain-containing protein</fullName>
    </submittedName>
</protein>
<sequence>MQYKRREPFRYEFLDPIKGSFSLLLNQEDQKNLSKTDTGSMEILDISPRGMKFKSALNIPINKKAFLVEAYFNLENVDLNMLGKIAWKKELEGMYYYGLEGFEDDEREQHITNAVKEISKRRKDGDGLI</sequence>